<evidence type="ECO:0000313" key="2">
    <source>
        <dbReference type="EMBL" id="GAB09863.1"/>
    </source>
</evidence>
<dbReference type="AlphaFoldDB" id="G7H1Y8"/>
<keyword evidence="1" id="KW-0472">Membrane</keyword>
<dbReference type="STRING" id="1073574.GOARA_048_00650"/>
<reference evidence="2 3" key="1">
    <citation type="submission" date="2011-11" db="EMBL/GenBank/DDBJ databases">
        <title>Whole genome shotgun sequence of Gordonia araii NBRC 100433.</title>
        <authorList>
            <person name="Yoshida Y."/>
            <person name="Hosoyama A."/>
            <person name="Tsuchikane K."/>
            <person name="Katsumata H."/>
            <person name="Yamazaki S."/>
            <person name="Fujita N."/>
        </authorList>
    </citation>
    <scope>NUCLEOTIDE SEQUENCE [LARGE SCALE GENOMIC DNA]</scope>
    <source>
        <strain evidence="2 3">NBRC 100433</strain>
    </source>
</reference>
<dbReference type="EMBL" id="BAEE01000048">
    <property type="protein sequence ID" value="GAB09863.1"/>
    <property type="molecule type" value="Genomic_DNA"/>
</dbReference>
<keyword evidence="1" id="KW-1133">Transmembrane helix</keyword>
<proteinExistence type="predicted"/>
<sequence length="169" mass="17331">MSTRGFALAAAVSSLIAAAMTLLPWVSLEERGLPMRWAGLGFYYGDDIGSVPAIQPLGWVVVVVALEALTLLGFQLFVPGGTPLAGAARWLFAGLAGLATVAAVLMAVAIAVPSLLYGNLFAELAAYAGADVINEGRDVVAVPTLIGVAFWLVVTAVVAGLGFVRSSRS</sequence>
<keyword evidence="3" id="KW-1185">Reference proteome</keyword>
<comment type="caution">
    <text evidence="2">The sequence shown here is derived from an EMBL/GenBank/DDBJ whole genome shotgun (WGS) entry which is preliminary data.</text>
</comment>
<keyword evidence="1" id="KW-0812">Transmembrane</keyword>
<evidence type="ECO:0000313" key="3">
    <source>
        <dbReference type="Proteomes" id="UP000035088"/>
    </source>
</evidence>
<accession>G7H1Y8</accession>
<feature type="transmembrane region" description="Helical" evidence="1">
    <location>
        <begin position="90"/>
        <end position="120"/>
    </location>
</feature>
<dbReference type="Proteomes" id="UP000035088">
    <property type="component" value="Unassembled WGS sequence"/>
</dbReference>
<dbReference type="OrthoDB" id="4752493at2"/>
<dbReference type="RefSeq" id="WP_007321938.1">
    <property type="nucleotide sequence ID" value="NZ_BAEE01000048.1"/>
</dbReference>
<gene>
    <name evidence="2" type="ORF">GOARA_048_00650</name>
</gene>
<name>G7H1Y8_9ACTN</name>
<evidence type="ECO:0000256" key="1">
    <source>
        <dbReference type="SAM" id="Phobius"/>
    </source>
</evidence>
<feature type="transmembrane region" description="Helical" evidence="1">
    <location>
        <begin position="140"/>
        <end position="164"/>
    </location>
</feature>
<protein>
    <submittedName>
        <fullName evidence="2">Uncharacterized protein</fullName>
    </submittedName>
</protein>
<organism evidence="2 3">
    <name type="scientific">Gordonia araii NBRC 100433</name>
    <dbReference type="NCBI Taxonomy" id="1073574"/>
    <lineage>
        <taxon>Bacteria</taxon>
        <taxon>Bacillati</taxon>
        <taxon>Actinomycetota</taxon>
        <taxon>Actinomycetes</taxon>
        <taxon>Mycobacteriales</taxon>
        <taxon>Gordoniaceae</taxon>
        <taxon>Gordonia</taxon>
    </lineage>
</organism>
<feature type="transmembrane region" description="Helical" evidence="1">
    <location>
        <begin position="53"/>
        <end position="78"/>
    </location>
</feature>